<evidence type="ECO:0000256" key="15">
    <source>
        <dbReference type="RuleBase" id="RU004430"/>
    </source>
</evidence>
<keyword evidence="13 15" id="KW-0472">Membrane</keyword>
<evidence type="ECO:0000256" key="3">
    <source>
        <dbReference type="ARBA" id="ARBA00012944"/>
    </source>
</evidence>
<feature type="non-terminal residue" evidence="16">
    <location>
        <position position="1"/>
    </location>
</feature>
<evidence type="ECO:0000256" key="1">
    <source>
        <dbReference type="ARBA" id="ARBA00004225"/>
    </source>
</evidence>
<feature type="transmembrane region" description="Helical" evidence="15">
    <location>
        <begin position="53"/>
        <end position="74"/>
    </location>
</feature>
<feature type="transmembrane region" description="Helical" evidence="15">
    <location>
        <begin position="140"/>
        <end position="167"/>
    </location>
</feature>
<feature type="transmembrane region" description="Helical" evidence="15">
    <location>
        <begin position="29"/>
        <end position="47"/>
    </location>
</feature>
<dbReference type="AlphaFoldDB" id="B3XXK1"/>
<evidence type="ECO:0000256" key="5">
    <source>
        <dbReference type="ARBA" id="ARBA00022448"/>
    </source>
</evidence>
<evidence type="ECO:0000256" key="6">
    <source>
        <dbReference type="ARBA" id="ARBA00022660"/>
    </source>
</evidence>
<reference evidence="16" key="1">
    <citation type="journal article" date="2008" name="Genes Genet. Syst.">
        <title>Timing of a mtDNA gene rearrangement and intercontinental dispersal of varanid lizards.</title>
        <authorList>
            <person name="Amer S.A."/>
            <person name="Kumazawa Y."/>
        </authorList>
    </citation>
    <scope>NUCLEOTIDE SEQUENCE</scope>
    <source>
        <tissue evidence="16">Muscle</tissue>
    </source>
</reference>
<keyword evidence="8 15" id="KW-1278">Translocase</keyword>
<protein>
    <recommendedName>
        <fullName evidence="4 15">NADH-ubiquinone oxidoreductase chain 6</fullName>
        <ecNumber evidence="3 15">7.1.1.2</ecNumber>
    </recommendedName>
</protein>
<comment type="function">
    <text evidence="15">Core subunit of the mitochondrial membrane respiratory chain NADH dehydrogenase (Complex I) which catalyzes electron transfer from NADH through the respiratory chain, using ubiquinone as an electron acceptor. Essential for the catalytic activity and assembly of complex I.</text>
</comment>
<dbReference type="PANTHER" id="PTHR11435">
    <property type="entry name" value="NADH UBIQUINONE OXIDOREDUCTASE SUBUNIT ND6"/>
    <property type="match status" value="1"/>
</dbReference>
<keyword evidence="11 15" id="KW-0520">NAD</keyword>
<dbReference type="PANTHER" id="PTHR11435:SF1">
    <property type="entry name" value="NADH-UBIQUINONE OXIDOREDUCTASE CHAIN 6"/>
    <property type="match status" value="1"/>
</dbReference>
<evidence type="ECO:0000256" key="10">
    <source>
        <dbReference type="ARBA" id="ARBA00022989"/>
    </source>
</evidence>
<evidence type="ECO:0000256" key="9">
    <source>
        <dbReference type="ARBA" id="ARBA00022982"/>
    </source>
</evidence>
<dbReference type="Pfam" id="PF00499">
    <property type="entry name" value="Oxidored_q3"/>
    <property type="match status" value="1"/>
</dbReference>
<dbReference type="InterPro" id="IPR050269">
    <property type="entry name" value="ComplexI_Subunit6"/>
</dbReference>
<evidence type="ECO:0000256" key="7">
    <source>
        <dbReference type="ARBA" id="ARBA00022692"/>
    </source>
</evidence>
<sequence length="179" mass="19012">VKLMSYFMSMMLVGLVVCGLLVGSNPSPVFGVVSLVLLALVACGVLVVCGYSFLSLVLFLVYLGGMIVVFAYSVSMSSELQPEAWFGWSVLPFFLGGSLGVVFVVVMILGGDLGYLYFGLCSNDCVGLSVVRSDVLGVSLLYWSGLVGLLLLGYVLMLTLFVVLELVRGLASGCVRSVY</sequence>
<evidence type="ECO:0000256" key="4">
    <source>
        <dbReference type="ARBA" id="ARBA00021095"/>
    </source>
</evidence>
<organism evidence="16">
    <name type="scientific">Varanus rudicollis</name>
    <name type="common">Rough-necked monitor lizard</name>
    <dbReference type="NCBI Taxonomy" id="169851"/>
    <lineage>
        <taxon>Eukaryota</taxon>
        <taxon>Metazoa</taxon>
        <taxon>Chordata</taxon>
        <taxon>Craniata</taxon>
        <taxon>Vertebrata</taxon>
        <taxon>Euteleostomi</taxon>
        <taxon>Lepidosauria</taxon>
        <taxon>Squamata</taxon>
        <taxon>Bifurcata</taxon>
        <taxon>Unidentata</taxon>
        <taxon>Episquamata</taxon>
        <taxon>Toxicofera</taxon>
        <taxon>Anguimorpha</taxon>
        <taxon>Paleoanguimorpha</taxon>
        <taxon>Varanoidea</taxon>
        <taxon>Varanidae</taxon>
        <taxon>Varanus</taxon>
    </lineage>
</organism>
<name>B3XXK1_VARRU</name>
<comment type="subcellular location">
    <subcellularLocation>
        <location evidence="1 15">Mitochondrion membrane</location>
        <topology evidence="1 15">Multi-pass membrane protein</topology>
    </subcellularLocation>
</comment>
<evidence type="ECO:0000313" key="16">
    <source>
        <dbReference type="EMBL" id="BAG68444.1"/>
    </source>
</evidence>
<evidence type="ECO:0000256" key="8">
    <source>
        <dbReference type="ARBA" id="ARBA00022967"/>
    </source>
</evidence>
<feature type="transmembrane region" description="Helical" evidence="15">
    <location>
        <begin position="6"/>
        <end position="22"/>
    </location>
</feature>
<geneLocation type="mitochondrion" evidence="16"/>
<keyword evidence="7 15" id="KW-0812">Transmembrane</keyword>
<keyword evidence="15" id="KW-0830">Ubiquinone</keyword>
<keyword evidence="12 15" id="KW-0496">Mitochondrion</keyword>
<evidence type="ECO:0000256" key="14">
    <source>
        <dbReference type="ARBA" id="ARBA00049551"/>
    </source>
</evidence>
<gene>
    <name evidence="16" type="primary">ND6</name>
</gene>
<keyword evidence="6 15" id="KW-0679">Respiratory chain</keyword>
<keyword evidence="9 15" id="KW-0249">Electron transport</keyword>
<dbReference type="EMBL" id="AB301970">
    <property type="protein sequence ID" value="BAG68444.1"/>
    <property type="molecule type" value="Genomic_DNA"/>
</dbReference>
<keyword evidence="10 15" id="KW-1133">Transmembrane helix</keyword>
<keyword evidence="5 15" id="KW-0813">Transport</keyword>
<dbReference type="InterPro" id="IPR001457">
    <property type="entry name" value="NADH_UbQ/plastoQ_OxRdtase_su6"/>
</dbReference>
<comment type="catalytic activity">
    <reaction evidence="14 15">
        <text>a ubiquinone + NADH + 5 H(+)(in) = a ubiquinol + NAD(+) + 4 H(+)(out)</text>
        <dbReference type="Rhea" id="RHEA:29091"/>
        <dbReference type="Rhea" id="RHEA-COMP:9565"/>
        <dbReference type="Rhea" id="RHEA-COMP:9566"/>
        <dbReference type="ChEBI" id="CHEBI:15378"/>
        <dbReference type="ChEBI" id="CHEBI:16389"/>
        <dbReference type="ChEBI" id="CHEBI:17976"/>
        <dbReference type="ChEBI" id="CHEBI:57540"/>
        <dbReference type="ChEBI" id="CHEBI:57945"/>
        <dbReference type="EC" id="7.1.1.2"/>
    </reaction>
</comment>
<accession>B3XXK1</accession>
<feature type="transmembrane region" description="Helical" evidence="15">
    <location>
        <begin position="86"/>
        <end position="110"/>
    </location>
</feature>
<evidence type="ECO:0000256" key="13">
    <source>
        <dbReference type="ARBA" id="ARBA00023136"/>
    </source>
</evidence>
<evidence type="ECO:0000256" key="2">
    <source>
        <dbReference type="ARBA" id="ARBA00005698"/>
    </source>
</evidence>
<feature type="non-terminal residue" evidence="16">
    <location>
        <position position="179"/>
    </location>
</feature>
<evidence type="ECO:0000256" key="12">
    <source>
        <dbReference type="ARBA" id="ARBA00023128"/>
    </source>
</evidence>
<dbReference type="InterPro" id="IPR042106">
    <property type="entry name" value="Nuo/plastoQ_OxRdtase_6_NuoJ"/>
</dbReference>
<dbReference type="Gene3D" id="1.20.120.1200">
    <property type="entry name" value="NADH-ubiquinone/plastoquinone oxidoreductase chain 6, subunit NuoJ"/>
    <property type="match status" value="1"/>
</dbReference>
<dbReference type="GO" id="GO:0031966">
    <property type="term" value="C:mitochondrial membrane"/>
    <property type="evidence" value="ECO:0007669"/>
    <property type="project" value="UniProtKB-SubCell"/>
</dbReference>
<dbReference type="GO" id="GO:0008137">
    <property type="term" value="F:NADH dehydrogenase (ubiquinone) activity"/>
    <property type="evidence" value="ECO:0007669"/>
    <property type="project" value="UniProtKB-UniRule"/>
</dbReference>
<comment type="similarity">
    <text evidence="2 15">Belongs to the complex I subunit 6 family.</text>
</comment>
<proteinExistence type="inferred from homology"/>
<evidence type="ECO:0000256" key="11">
    <source>
        <dbReference type="ARBA" id="ARBA00023027"/>
    </source>
</evidence>
<dbReference type="EC" id="7.1.1.2" evidence="3 15"/>